<dbReference type="OrthoDB" id="15421at2759"/>
<comment type="caution">
    <text evidence="1">The sequence shown here is derived from an EMBL/GenBank/DDBJ whole genome shotgun (WGS) entry which is preliminary data.</text>
</comment>
<keyword evidence="2" id="KW-1185">Reference proteome</keyword>
<dbReference type="Proteomes" id="UP000444721">
    <property type="component" value="Unassembled WGS sequence"/>
</dbReference>
<evidence type="ECO:0000313" key="1">
    <source>
        <dbReference type="EMBL" id="KAF0983341.1"/>
    </source>
</evidence>
<dbReference type="VEuPathDB" id="AmoebaDB:NF0024610"/>
<protein>
    <submittedName>
        <fullName evidence="1">Uncharacterized protein</fullName>
    </submittedName>
</protein>
<proteinExistence type="predicted"/>
<dbReference type="GeneID" id="68117621"/>
<sequence length="167" mass="18510">MFDLNQRNASMFRHPSLTSVTSADAAGLSIYAGLVKYSEVAAGNITHAIRFTLQSAQNGYIAPAKHFGPSGNKDLTIMPYGTRVRLKASFDLSNFYGHSLVILKALKKYGMIFADQGSNWFLTREPNDNWNSNDLSQLKRVPSTAFEIVRRVSTVTRGFTPSNSRDV</sequence>
<evidence type="ECO:0000313" key="2">
    <source>
        <dbReference type="Proteomes" id="UP000444721"/>
    </source>
</evidence>
<dbReference type="AlphaFoldDB" id="A0A6A5C883"/>
<dbReference type="VEuPathDB" id="AmoebaDB:NfTy_011920"/>
<dbReference type="EMBL" id="VFQX01000006">
    <property type="protein sequence ID" value="KAF0983341.1"/>
    <property type="molecule type" value="Genomic_DNA"/>
</dbReference>
<name>A0A6A5C883_NAEFO</name>
<dbReference type="VEuPathDB" id="AmoebaDB:FDP41_010406"/>
<gene>
    <name evidence="1" type="ORF">FDP41_010406</name>
</gene>
<dbReference type="RefSeq" id="XP_044568054.1">
    <property type="nucleotide sequence ID" value="XM_044700701.1"/>
</dbReference>
<accession>A0A6A5C883</accession>
<reference evidence="1 2" key="1">
    <citation type="journal article" date="2019" name="Sci. Rep.">
        <title>Nanopore sequencing improves the draft genome of the human pathogenic amoeba Naegleria fowleri.</title>
        <authorList>
            <person name="Liechti N."/>
            <person name="Schurch N."/>
            <person name="Bruggmann R."/>
            <person name="Wittwer M."/>
        </authorList>
    </citation>
    <scope>NUCLEOTIDE SEQUENCE [LARGE SCALE GENOMIC DNA]</scope>
    <source>
        <strain evidence="1 2">ATCC 30894</strain>
    </source>
</reference>
<organism evidence="1 2">
    <name type="scientific">Naegleria fowleri</name>
    <name type="common">Brain eating amoeba</name>
    <dbReference type="NCBI Taxonomy" id="5763"/>
    <lineage>
        <taxon>Eukaryota</taxon>
        <taxon>Discoba</taxon>
        <taxon>Heterolobosea</taxon>
        <taxon>Tetramitia</taxon>
        <taxon>Eutetramitia</taxon>
        <taxon>Vahlkampfiidae</taxon>
        <taxon>Naegleria</taxon>
    </lineage>
</organism>